<protein>
    <submittedName>
        <fullName evidence="5">S-layer family protein</fullName>
    </submittedName>
</protein>
<dbReference type="Pfam" id="PF00395">
    <property type="entry name" value="SLH"/>
    <property type="match status" value="3"/>
</dbReference>
<feature type="domain" description="SLH" evidence="4">
    <location>
        <begin position="23"/>
        <end position="86"/>
    </location>
</feature>
<dbReference type="EMBL" id="PYAV01000004">
    <property type="protein sequence ID" value="PSL48590.1"/>
    <property type="molecule type" value="Genomic_DNA"/>
</dbReference>
<feature type="domain" description="SLH" evidence="4">
    <location>
        <begin position="142"/>
        <end position="205"/>
    </location>
</feature>
<name>A0A2P8HQU0_9BACI</name>
<dbReference type="InterPro" id="IPR014044">
    <property type="entry name" value="CAP_dom"/>
</dbReference>
<dbReference type="InterPro" id="IPR001119">
    <property type="entry name" value="SLH_dom"/>
</dbReference>
<reference evidence="5 6" key="1">
    <citation type="submission" date="2018-03" db="EMBL/GenBank/DDBJ databases">
        <title>Genomic Encyclopedia of Type Strains, Phase III (KMG-III): the genomes of soil and plant-associated and newly described type strains.</title>
        <authorList>
            <person name="Whitman W."/>
        </authorList>
    </citation>
    <scope>NUCLEOTIDE SEQUENCE [LARGE SCALE GENOMIC DNA]</scope>
    <source>
        <strain evidence="5 6">CGMCC 1.07653</strain>
    </source>
</reference>
<dbReference type="PROSITE" id="PS51272">
    <property type="entry name" value="SLH"/>
    <property type="match status" value="3"/>
</dbReference>
<comment type="caution">
    <text evidence="5">The sequence shown here is derived from an EMBL/GenBank/DDBJ whole genome shotgun (WGS) entry which is preliminary data.</text>
</comment>
<feature type="chain" id="PRO_5015183423" evidence="3">
    <location>
        <begin position="26"/>
        <end position="474"/>
    </location>
</feature>
<sequence length="474" mass="51711">MQKHWISAGVLGTLAMILAAPSASAAPFTDVENHWAEAEIQEMTAAGHIQGYGDGTFGPDDKISRAEASAMLTRGFDLNGDSETALQFADLETDHPFIHYISAVTEAGLFEGYEDNLFKPENSITRAESAATLEREVGFDPQETASFADAVGHWAQDTIENLAGSGIINGYDSDTFAPNDAVTRAEFATLLSDTLHYMDHGAPAPPEEDNDEREPTDEQIAAQGVAIGETTSTLTATLGTPERVTPARQGFDWHTYHDSYEDFVSFAVYENEVIGFFTLHTSFENPAGLEKGMSCSEADTAVDELSENVSIDLGYDEHIPDEDVLVHALVLDQDFDAPFPDQDETLAASSAEQMFDYVNAERAYHGLETLTSSDEIAAVAYAHSLDMAENNYFNHNSLDGRTPADRFNEANISDYSYGGENISGGYQYVHDSHRGLMNSPGHRANILRDNFDALGVGISYANGNPRYTQKFGRE</sequence>
<proteinExistence type="predicted"/>
<keyword evidence="1 3" id="KW-0732">Signal</keyword>
<evidence type="ECO:0000256" key="3">
    <source>
        <dbReference type="SAM" id="SignalP"/>
    </source>
</evidence>
<feature type="region of interest" description="Disordered" evidence="2">
    <location>
        <begin position="198"/>
        <end position="217"/>
    </location>
</feature>
<dbReference type="InterPro" id="IPR035940">
    <property type="entry name" value="CAP_sf"/>
</dbReference>
<keyword evidence="6" id="KW-1185">Reference proteome</keyword>
<organism evidence="5 6">
    <name type="scientific">Salsuginibacillus halophilus</name>
    <dbReference type="NCBI Taxonomy" id="517424"/>
    <lineage>
        <taxon>Bacteria</taxon>
        <taxon>Bacillati</taxon>
        <taxon>Bacillota</taxon>
        <taxon>Bacilli</taxon>
        <taxon>Bacillales</taxon>
        <taxon>Bacillaceae</taxon>
        <taxon>Salsuginibacillus</taxon>
    </lineage>
</organism>
<dbReference type="OrthoDB" id="9783944at2"/>
<dbReference type="CDD" id="cd05379">
    <property type="entry name" value="CAP_bacterial"/>
    <property type="match status" value="1"/>
</dbReference>
<feature type="signal peptide" evidence="3">
    <location>
        <begin position="1"/>
        <end position="25"/>
    </location>
</feature>
<dbReference type="AlphaFoldDB" id="A0A2P8HQU0"/>
<dbReference type="RefSeq" id="WP_106588158.1">
    <property type="nucleotide sequence ID" value="NZ_PYAV01000004.1"/>
</dbReference>
<feature type="compositionally biased region" description="Acidic residues" evidence="2">
    <location>
        <begin position="206"/>
        <end position="217"/>
    </location>
</feature>
<evidence type="ECO:0000313" key="6">
    <source>
        <dbReference type="Proteomes" id="UP000242310"/>
    </source>
</evidence>
<dbReference type="InterPro" id="IPR029410">
    <property type="entry name" value="CAP_assoc"/>
</dbReference>
<dbReference type="InterPro" id="IPR051465">
    <property type="entry name" value="Cell_Envelope_Struct_Comp"/>
</dbReference>
<dbReference type="PANTHER" id="PTHR43308:SF5">
    <property type="entry name" value="S-LAYER PROTEIN _ PEPTIDOGLYCAN ENDO-BETA-N-ACETYLGLUCOSAMINIDASE"/>
    <property type="match status" value="1"/>
</dbReference>
<dbReference type="PANTHER" id="PTHR43308">
    <property type="entry name" value="OUTER MEMBRANE PROTEIN ALPHA-RELATED"/>
    <property type="match status" value="1"/>
</dbReference>
<dbReference type="Pfam" id="PF00188">
    <property type="entry name" value="CAP"/>
    <property type="match status" value="1"/>
</dbReference>
<dbReference type="SUPFAM" id="SSF55797">
    <property type="entry name" value="PR-1-like"/>
    <property type="match status" value="1"/>
</dbReference>
<evidence type="ECO:0000313" key="5">
    <source>
        <dbReference type="EMBL" id="PSL48590.1"/>
    </source>
</evidence>
<gene>
    <name evidence="5" type="ORF">B0H94_104191</name>
</gene>
<evidence type="ECO:0000259" key="4">
    <source>
        <dbReference type="PROSITE" id="PS51272"/>
    </source>
</evidence>
<dbReference type="Pfam" id="PF14504">
    <property type="entry name" value="CAP_assoc_N"/>
    <property type="match status" value="1"/>
</dbReference>
<feature type="domain" description="SLH" evidence="4">
    <location>
        <begin position="88"/>
        <end position="141"/>
    </location>
</feature>
<dbReference type="Proteomes" id="UP000242310">
    <property type="component" value="Unassembled WGS sequence"/>
</dbReference>
<dbReference type="Gene3D" id="3.40.33.10">
    <property type="entry name" value="CAP"/>
    <property type="match status" value="1"/>
</dbReference>
<evidence type="ECO:0000256" key="2">
    <source>
        <dbReference type="SAM" id="MobiDB-lite"/>
    </source>
</evidence>
<accession>A0A2P8HQU0</accession>
<evidence type="ECO:0000256" key="1">
    <source>
        <dbReference type="ARBA" id="ARBA00022729"/>
    </source>
</evidence>